<sequence length="678" mass="75773">MEPSEDYSNVDPTHLTYDGIEYSHLDEVLAKKIEYLKESLNLYNVHIPNWEISTIAGLNSISVLERRQEEQEEQKLLATDYSIYIEKLNNIGFSFENIKIPFLPINIKLDVLAPTVIQAGDDMMKLAVKAFGSTRADDIPNFAVLGSLKPMIQHLVGLGIPVEYDIPFEKRSEGGLILTHPSITFEDITTLMPIFHSLLFCASIYNGDGSVGISLRKGFTLGLFPPTTNGKKIFVRHMNQQIMTITDAIWKRGTSLDAMNDPNWKKWKSANNFDPLSQITLRVVDVESAALAFGLAQIRLCRIEALNLGPTGGVTVFGRQEHGIEALNLEPSIIMKSDLTFPYIHRQLNFRICNIPTESEDFLLAWLDKQIAETAILGIENGDPPGTVLMTPEFSVLTQTGLMKSLGEEIRNIALSIAERCSACEGSCTNMIFSTKGLNQGVDNCNTVLFLNTLITIYVGGVLLKGGMEIDQCTICSNLDRTIKSLNRLNHSECRGLGSFLASWYILRTGEDAPHIDYGPVLGIQMDWKVHGLRYAVQPGTKGSALVSLRGHLYEGRHACACLVYEPSYLPSDIILEAAKYTRITEQPPDVNLIQLLLVRSLTKFIAIDTVLIYPDGERSMQIHLGEIDEFKKNIHKCTKISEDLYATPLEVSQSKKYSRGYVDFFRKTSYVFKVVDL</sequence>
<comment type="caution">
    <text evidence="1">The sequence shown here is derived from an EMBL/GenBank/DDBJ whole genome shotgun (WGS) entry which is preliminary data.</text>
</comment>
<dbReference type="OrthoDB" id="2282676at2759"/>
<dbReference type="Proteomes" id="UP000650833">
    <property type="component" value="Unassembled WGS sequence"/>
</dbReference>
<reference evidence="1" key="1">
    <citation type="submission" date="2020-12" db="EMBL/GenBank/DDBJ databases">
        <title>Metabolic potential, ecology and presence of endohyphal bacteria is reflected in genomic diversity of Mucoromycotina.</title>
        <authorList>
            <person name="Muszewska A."/>
            <person name="Okrasinska A."/>
            <person name="Steczkiewicz K."/>
            <person name="Drgas O."/>
            <person name="Orlowska M."/>
            <person name="Perlinska-Lenart U."/>
            <person name="Aleksandrzak-Piekarczyk T."/>
            <person name="Szatraj K."/>
            <person name="Zielenkiewicz U."/>
            <person name="Pilsyk S."/>
            <person name="Malc E."/>
            <person name="Mieczkowski P."/>
            <person name="Kruszewska J.S."/>
            <person name="Biernat P."/>
            <person name="Pawlowska J."/>
        </authorList>
    </citation>
    <scope>NUCLEOTIDE SEQUENCE</scope>
    <source>
        <strain evidence="1">CBS 226.32</strain>
    </source>
</reference>
<proteinExistence type="predicted"/>
<dbReference type="EMBL" id="JAEPRC010000009">
    <property type="protein sequence ID" value="KAG2215371.1"/>
    <property type="molecule type" value="Genomic_DNA"/>
</dbReference>
<gene>
    <name evidence="1" type="ORF">INT46_011741</name>
</gene>
<accession>A0A8H7RT44</accession>
<evidence type="ECO:0000313" key="2">
    <source>
        <dbReference type="Proteomes" id="UP000650833"/>
    </source>
</evidence>
<keyword evidence="2" id="KW-1185">Reference proteome</keyword>
<protein>
    <submittedName>
        <fullName evidence="1">Uncharacterized protein</fullName>
    </submittedName>
</protein>
<organism evidence="1 2">
    <name type="scientific">Mucor plumbeus</name>
    <dbReference type="NCBI Taxonomy" id="97098"/>
    <lineage>
        <taxon>Eukaryota</taxon>
        <taxon>Fungi</taxon>
        <taxon>Fungi incertae sedis</taxon>
        <taxon>Mucoromycota</taxon>
        <taxon>Mucoromycotina</taxon>
        <taxon>Mucoromycetes</taxon>
        <taxon>Mucorales</taxon>
        <taxon>Mucorineae</taxon>
        <taxon>Mucoraceae</taxon>
        <taxon>Mucor</taxon>
    </lineage>
</organism>
<evidence type="ECO:0000313" key="1">
    <source>
        <dbReference type="EMBL" id="KAG2215371.1"/>
    </source>
</evidence>
<name>A0A8H7RT44_9FUNG</name>
<dbReference type="AlphaFoldDB" id="A0A8H7RT44"/>